<keyword evidence="2" id="KW-1185">Reference proteome</keyword>
<dbReference type="HOGENOM" id="CLU_2541365_0_0_7"/>
<dbReference type="KEGG" id="sat:SYN_02765"/>
<organism evidence="1 2">
    <name type="scientific">Syntrophus aciditrophicus (strain SB)</name>
    <dbReference type="NCBI Taxonomy" id="56780"/>
    <lineage>
        <taxon>Bacteria</taxon>
        <taxon>Pseudomonadati</taxon>
        <taxon>Thermodesulfobacteriota</taxon>
        <taxon>Syntrophia</taxon>
        <taxon>Syntrophales</taxon>
        <taxon>Syntrophaceae</taxon>
        <taxon>Syntrophus</taxon>
    </lineage>
</organism>
<evidence type="ECO:0000313" key="2">
    <source>
        <dbReference type="Proteomes" id="UP000001933"/>
    </source>
</evidence>
<dbReference type="InParanoid" id="Q2LUE9"/>
<sequence>MKMDTEIIFWKAIELEPGCEMVLSFTTREARNAAANSLKIRRRLMFQEYNLFEAEYLSIEEDEDPHGAYLIRIMRNFNPTACA</sequence>
<dbReference type="EMBL" id="CP000252">
    <property type="protein sequence ID" value="ABC77708.1"/>
    <property type="molecule type" value="Genomic_DNA"/>
</dbReference>
<gene>
    <name evidence="1" type="ORF">SYN_02765</name>
</gene>
<dbReference type="Proteomes" id="UP000001933">
    <property type="component" value="Chromosome"/>
</dbReference>
<reference evidence="1 2" key="1">
    <citation type="journal article" date="2007" name="Proc. Natl. Acad. Sci. U.S.A.">
        <title>The genome of Syntrophus aciditrophicus: life at the thermodynamic limit of microbial growth.</title>
        <authorList>
            <person name="McInerney M.J."/>
            <person name="Rohlin L."/>
            <person name="Mouttaki H."/>
            <person name="Kim U."/>
            <person name="Krupp R.S."/>
            <person name="Rios-Hernandez L."/>
            <person name="Sieber J."/>
            <person name="Struchtemeyer C.G."/>
            <person name="Bhattacharyya A."/>
            <person name="Campbell J.W."/>
            <person name="Gunsalus R.P."/>
        </authorList>
    </citation>
    <scope>NUCLEOTIDE SEQUENCE [LARGE SCALE GENOMIC DNA]</scope>
    <source>
        <strain evidence="1 2">SB</strain>
    </source>
</reference>
<accession>Q2LUE9</accession>
<evidence type="ECO:0000313" key="1">
    <source>
        <dbReference type="EMBL" id="ABC77708.1"/>
    </source>
</evidence>
<name>Q2LUE9_SYNAS</name>
<proteinExistence type="predicted"/>
<protein>
    <submittedName>
        <fullName evidence="1">Hypothetical cytosolic protein</fullName>
    </submittedName>
</protein>
<dbReference type="AlphaFoldDB" id="Q2LUE9"/>